<gene>
    <name evidence="3" type="ORF">Tco_1043905</name>
</gene>
<sequence length="215" mass="24384">MAERFPPGSYDFESIRYASDLDQNSHDADVNRDDKSISNGSLSPTETLKRTSKAKEAIITVVARNPGSLTGKLNIQMEIWELIVTTMRLLKKRVVYPRDEEKGDFKPRSPVSSVATTMNTTATTINHVEAELIEQYELGVYITLVALRDGSRDLNRVRFRYNDESYTKSNDDYTANEIDDPGMIFNLVYAFSLNVDTIKRLKVHVYIISVPFSST</sequence>
<name>A0ABQ5GNE9_9ASTR</name>
<accession>A0ABQ5GNE9</accession>
<reference evidence="3" key="2">
    <citation type="submission" date="2022-01" db="EMBL/GenBank/DDBJ databases">
        <authorList>
            <person name="Yamashiro T."/>
            <person name="Shiraishi A."/>
            <person name="Satake H."/>
            <person name="Nakayama K."/>
        </authorList>
    </citation>
    <scope>NUCLEOTIDE SEQUENCE</scope>
</reference>
<protein>
    <submittedName>
        <fullName evidence="3">PH, RCC1 and FYVE domains-containing protein 1-like protein</fullName>
    </submittedName>
</protein>
<proteinExistence type="predicted"/>
<dbReference type="InterPro" id="IPR013591">
    <property type="entry name" value="Brevis_radix_dom"/>
</dbReference>
<dbReference type="Proteomes" id="UP001151760">
    <property type="component" value="Unassembled WGS sequence"/>
</dbReference>
<evidence type="ECO:0000313" key="4">
    <source>
        <dbReference type="Proteomes" id="UP001151760"/>
    </source>
</evidence>
<dbReference type="PROSITE" id="PS51514">
    <property type="entry name" value="BRX"/>
    <property type="match status" value="1"/>
</dbReference>
<feature type="compositionally biased region" description="Basic and acidic residues" evidence="1">
    <location>
        <begin position="23"/>
        <end position="36"/>
    </location>
</feature>
<feature type="region of interest" description="Disordered" evidence="1">
    <location>
        <begin position="23"/>
        <end position="49"/>
    </location>
</feature>
<comment type="caution">
    <text evidence="3">The sequence shown here is derived from an EMBL/GenBank/DDBJ whole genome shotgun (WGS) entry which is preliminary data.</text>
</comment>
<feature type="domain" description="BRX" evidence="2">
    <location>
        <begin position="130"/>
        <end position="185"/>
    </location>
</feature>
<dbReference type="Pfam" id="PF08381">
    <property type="entry name" value="BRX"/>
    <property type="match status" value="1"/>
</dbReference>
<evidence type="ECO:0000256" key="1">
    <source>
        <dbReference type="SAM" id="MobiDB-lite"/>
    </source>
</evidence>
<keyword evidence="4" id="KW-1185">Reference proteome</keyword>
<feature type="compositionally biased region" description="Polar residues" evidence="1">
    <location>
        <begin position="37"/>
        <end position="46"/>
    </location>
</feature>
<reference evidence="3" key="1">
    <citation type="journal article" date="2022" name="Int. J. Mol. Sci.">
        <title>Draft Genome of Tanacetum Coccineum: Genomic Comparison of Closely Related Tanacetum-Family Plants.</title>
        <authorList>
            <person name="Yamashiro T."/>
            <person name="Shiraishi A."/>
            <person name="Nakayama K."/>
            <person name="Satake H."/>
        </authorList>
    </citation>
    <scope>NUCLEOTIDE SEQUENCE</scope>
</reference>
<organism evidence="3 4">
    <name type="scientific">Tanacetum coccineum</name>
    <dbReference type="NCBI Taxonomy" id="301880"/>
    <lineage>
        <taxon>Eukaryota</taxon>
        <taxon>Viridiplantae</taxon>
        <taxon>Streptophyta</taxon>
        <taxon>Embryophyta</taxon>
        <taxon>Tracheophyta</taxon>
        <taxon>Spermatophyta</taxon>
        <taxon>Magnoliopsida</taxon>
        <taxon>eudicotyledons</taxon>
        <taxon>Gunneridae</taxon>
        <taxon>Pentapetalae</taxon>
        <taxon>asterids</taxon>
        <taxon>campanulids</taxon>
        <taxon>Asterales</taxon>
        <taxon>Asteraceae</taxon>
        <taxon>Asteroideae</taxon>
        <taxon>Anthemideae</taxon>
        <taxon>Anthemidinae</taxon>
        <taxon>Tanacetum</taxon>
    </lineage>
</organism>
<dbReference type="EMBL" id="BQNB010018689">
    <property type="protein sequence ID" value="GJT77180.1"/>
    <property type="molecule type" value="Genomic_DNA"/>
</dbReference>
<evidence type="ECO:0000259" key="2">
    <source>
        <dbReference type="PROSITE" id="PS51514"/>
    </source>
</evidence>
<evidence type="ECO:0000313" key="3">
    <source>
        <dbReference type="EMBL" id="GJT77180.1"/>
    </source>
</evidence>